<organism evidence="1 2">
    <name type="scientific">Gossypium laxum</name>
    <dbReference type="NCBI Taxonomy" id="34288"/>
    <lineage>
        <taxon>Eukaryota</taxon>
        <taxon>Viridiplantae</taxon>
        <taxon>Streptophyta</taxon>
        <taxon>Embryophyta</taxon>
        <taxon>Tracheophyta</taxon>
        <taxon>Spermatophyta</taxon>
        <taxon>Magnoliopsida</taxon>
        <taxon>eudicotyledons</taxon>
        <taxon>Gunneridae</taxon>
        <taxon>Pentapetalae</taxon>
        <taxon>rosids</taxon>
        <taxon>malvids</taxon>
        <taxon>Malvales</taxon>
        <taxon>Malvaceae</taxon>
        <taxon>Malvoideae</taxon>
        <taxon>Gossypium</taxon>
    </lineage>
</organism>
<dbReference type="AlphaFoldDB" id="A0A7J9B3G8"/>
<accession>A0A7J9B3G8</accession>
<evidence type="ECO:0000313" key="2">
    <source>
        <dbReference type="Proteomes" id="UP000593574"/>
    </source>
</evidence>
<protein>
    <submittedName>
        <fullName evidence="1">Uncharacterized protein</fullName>
    </submittedName>
</protein>
<keyword evidence="2" id="KW-1185">Reference proteome</keyword>
<comment type="caution">
    <text evidence="1">The sequence shown here is derived from an EMBL/GenBank/DDBJ whole genome shotgun (WGS) entry which is preliminary data.</text>
</comment>
<reference evidence="1 2" key="1">
    <citation type="journal article" date="2019" name="Genome Biol. Evol.">
        <title>Insights into the evolution of the New World diploid cottons (Gossypium, subgenus Houzingenia) based on genome sequencing.</title>
        <authorList>
            <person name="Grover C.E."/>
            <person name="Arick M.A. 2nd"/>
            <person name="Thrash A."/>
            <person name="Conover J.L."/>
            <person name="Sanders W.S."/>
            <person name="Peterson D.G."/>
            <person name="Frelichowski J.E."/>
            <person name="Scheffler J.A."/>
            <person name="Scheffler B.E."/>
            <person name="Wendel J.F."/>
        </authorList>
    </citation>
    <scope>NUCLEOTIDE SEQUENCE [LARGE SCALE GENOMIC DNA]</scope>
    <source>
        <strain evidence="1">4</strain>
        <tissue evidence="1">Leaf</tissue>
    </source>
</reference>
<sequence length="30" mass="3970">MDEKMMFPWMRWMFQLHNHNWKTYRLLALN</sequence>
<evidence type="ECO:0000313" key="1">
    <source>
        <dbReference type="EMBL" id="MBA0730876.1"/>
    </source>
</evidence>
<dbReference type="EMBL" id="JABEZV010447856">
    <property type="protein sequence ID" value="MBA0730876.1"/>
    <property type="molecule type" value="Genomic_DNA"/>
</dbReference>
<name>A0A7J9B3G8_9ROSI</name>
<dbReference type="Proteomes" id="UP000593574">
    <property type="component" value="Unassembled WGS sequence"/>
</dbReference>
<proteinExistence type="predicted"/>
<gene>
    <name evidence="1" type="ORF">Golax_004664</name>
</gene>